<evidence type="ECO:0000313" key="2">
    <source>
        <dbReference type="Proteomes" id="UP000823629"/>
    </source>
</evidence>
<name>A0A9D9GQN5_9BACL</name>
<sequence>LMYGDLIMLCYNQTKPYEKIKNQADEIQANCFKDLRHQIRNGGFSHLKKNYKMIVNRFSKIEIPDKRKPRVGVVGEIFVKYSALANNHLLDFLIQEGTEPNVPSLLEFLLYCLANNEEDFILYGHHKVSHRFVKIAYKFLYKQSLRMNKALKGTKFIPYEDFEEIKANAEKIISRGVKMGEGWLIPAEMLTMAEHGVKNIVCAQPFGCLPNHIVGKGMVRPIKELHPEVNIAPIDYDPGATKVNQENRIKLMLSNIKE</sequence>
<dbReference type="EMBL" id="JADING010000033">
    <property type="protein sequence ID" value="MBO8414083.1"/>
    <property type="molecule type" value="Genomic_DNA"/>
</dbReference>
<accession>A0A9D9GQN5</accession>
<proteinExistence type="predicted"/>
<organism evidence="1 2">
    <name type="scientific">Candidatus Scatoplasma merdavium</name>
    <dbReference type="NCBI Taxonomy" id="2840932"/>
    <lineage>
        <taxon>Bacteria</taxon>
        <taxon>Bacillati</taxon>
        <taxon>Bacillota</taxon>
        <taxon>Bacilli</taxon>
        <taxon>Bacillales</taxon>
        <taxon>Candidatus Scatoplasma</taxon>
    </lineage>
</organism>
<dbReference type="PANTHER" id="PTHR32329:SF4">
    <property type="entry name" value="ACTIVATOR OF 2-HYDROXYACYL-COA DEHYDRATASE"/>
    <property type="match status" value="1"/>
</dbReference>
<protein>
    <submittedName>
        <fullName evidence="1">2-hydroxyglutaryl-CoA dehydratase</fullName>
    </submittedName>
</protein>
<evidence type="ECO:0000313" key="1">
    <source>
        <dbReference type="EMBL" id="MBO8414083.1"/>
    </source>
</evidence>
<comment type="caution">
    <text evidence="1">The sequence shown here is derived from an EMBL/GenBank/DDBJ whole genome shotgun (WGS) entry which is preliminary data.</text>
</comment>
<reference evidence="1" key="1">
    <citation type="submission" date="2020-10" db="EMBL/GenBank/DDBJ databases">
        <authorList>
            <person name="Gilroy R."/>
        </authorList>
    </citation>
    <scope>NUCLEOTIDE SEQUENCE</scope>
    <source>
        <strain evidence="1">1748</strain>
    </source>
</reference>
<gene>
    <name evidence="1" type="ORF">IAC78_01185</name>
</gene>
<feature type="non-terminal residue" evidence="1">
    <location>
        <position position="1"/>
    </location>
</feature>
<dbReference type="AlphaFoldDB" id="A0A9D9GQN5"/>
<dbReference type="Proteomes" id="UP000823629">
    <property type="component" value="Unassembled WGS sequence"/>
</dbReference>
<dbReference type="PANTHER" id="PTHR32329">
    <property type="entry name" value="BIFUNCTIONAL PROTEIN [INCLUDES 2-HYDROXYACYL-COA DEHYDRATASE (N-TER) AND ITS ACTIVATOR DOMAIN (C_TERM)-RELATED"/>
    <property type="match status" value="1"/>
</dbReference>
<dbReference type="InterPro" id="IPR051805">
    <property type="entry name" value="Dehydratase_Activator_Redct"/>
</dbReference>
<reference evidence="1" key="2">
    <citation type="journal article" date="2021" name="PeerJ">
        <title>Extensive microbial diversity within the chicken gut microbiome revealed by metagenomics and culture.</title>
        <authorList>
            <person name="Gilroy R."/>
            <person name="Ravi A."/>
            <person name="Getino M."/>
            <person name="Pursley I."/>
            <person name="Horton D.L."/>
            <person name="Alikhan N.F."/>
            <person name="Baker D."/>
            <person name="Gharbi K."/>
            <person name="Hall N."/>
            <person name="Watson M."/>
            <person name="Adriaenssens E.M."/>
            <person name="Foster-Nyarko E."/>
            <person name="Jarju S."/>
            <person name="Secka A."/>
            <person name="Antonio M."/>
            <person name="Oren A."/>
            <person name="Chaudhuri R.R."/>
            <person name="La Ragione R."/>
            <person name="Hildebrand F."/>
            <person name="Pallen M.J."/>
        </authorList>
    </citation>
    <scope>NUCLEOTIDE SEQUENCE</scope>
    <source>
        <strain evidence="1">1748</strain>
    </source>
</reference>